<gene>
    <name evidence="1" type="ORF">VNO78_09988</name>
</gene>
<evidence type="ECO:0000313" key="2">
    <source>
        <dbReference type="Proteomes" id="UP001386955"/>
    </source>
</evidence>
<sequence>MSTMRKTIEGDVLAGMEVGHIDANEEYYYVIAGEIEELIEDKDAIESQNRIGESSFIEFDVQFDSLDESEKNDGSLNMYYEVGCEDFGEHNFAKEGNG</sequence>
<name>A0AAN9XMB3_PSOTE</name>
<comment type="caution">
    <text evidence="1">The sequence shown here is derived from an EMBL/GenBank/DDBJ whole genome shotgun (WGS) entry which is preliminary data.</text>
</comment>
<accession>A0AAN9XMB3</accession>
<dbReference type="Proteomes" id="UP001386955">
    <property type="component" value="Unassembled WGS sequence"/>
</dbReference>
<evidence type="ECO:0000313" key="1">
    <source>
        <dbReference type="EMBL" id="KAK7398815.1"/>
    </source>
</evidence>
<dbReference type="AlphaFoldDB" id="A0AAN9XMB3"/>
<protein>
    <submittedName>
        <fullName evidence="1">Uncharacterized protein</fullName>
    </submittedName>
</protein>
<dbReference type="EMBL" id="JAYMYS010000003">
    <property type="protein sequence ID" value="KAK7398815.1"/>
    <property type="molecule type" value="Genomic_DNA"/>
</dbReference>
<reference evidence="1 2" key="1">
    <citation type="submission" date="2024-01" db="EMBL/GenBank/DDBJ databases">
        <title>The genomes of 5 underutilized Papilionoideae crops provide insights into root nodulation and disease resistanc.</title>
        <authorList>
            <person name="Jiang F."/>
        </authorList>
    </citation>
    <scope>NUCLEOTIDE SEQUENCE [LARGE SCALE GENOMIC DNA]</scope>
    <source>
        <strain evidence="1">DUOXIRENSHENG_FW03</strain>
        <tissue evidence="1">Leaves</tissue>
    </source>
</reference>
<organism evidence="1 2">
    <name type="scientific">Psophocarpus tetragonolobus</name>
    <name type="common">Winged bean</name>
    <name type="synonym">Dolichos tetragonolobus</name>
    <dbReference type="NCBI Taxonomy" id="3891"/>
    <lineage>
        <taxon>Eukaryota</taxon>
        <taxon>Viridiplantae</taxon>
        <taxon>Streptophyta</taxon>
        <taxon>Embryophyta</taxon>
        <taxon>Tracheophyta</taxon>
        <taxon>Spermatophyta</taxon>
        <taxon>Magnoliopsida</taxon>
        <taxon>eudicotyledons</taxon>
        <taxon>Gunneridae</taxon>
        <taxon>Pentapetalae</taxon>
        <taxon>rosids</taxon>
        <taxon>fabids</taxon>
        <taxon>Fabales</taxon>
        <taxon>Fabaceae</taxon>
        <taxon>Papilionoideae</taxon>
        <taxon>50 kb inversion clade</taxon>
        <taxon>NPAAA clade</taxon>
        <taxon>indigoferoid/millettioid clade</taxon>
        <taxon>Phaseoleae</taxon>
        <taxon>Psophocarpus</taxon>
    </lineage>
</organism>
<keyword evidence="2" id="KW-1185">Reference proteome</keyword>
<proteinExistence type="predicted"/>